<dbReference type="Proteomes" id="UP001153076">
    <property type="component" value="Unassembled WGS sequence"/>
</dbReference>
<evidence type="ECO:0000256" key="1">
    <source>
        <dbReference type="SAM" id="MobiDB-lite"/>
    </source>
</evidence>
<name>A0A9Q1KKX6_9CARY</name>
<dbReference type="AlphaFoldDB" id="A0A9Q1KKX6"/>
<sequence>MWVIRRQWQKGGEEGSTGSRCDERSHENDKKLENNMDKQKHDILKWKNVMGETIGQKLANTYKKMSLLQLWSTTLRRTYGCMTTCIQFIRVRPNNSYTTSLCTRWKHMTYEKLIRRRGGWLVGKSLMTSMTAAYYPRILVHNLVSLRPSRGSHKHRIQNLRGAQNAVKLDIQGATVVIPY</sequence>
<proteinExistence type="predicted"/>
<comment type="caution">
    <text evidence="2">The sequence shown here is derived from an EMBL/GenBank/DDBJ whole genome shotgun (WGS) entry which is preliminary data.</text>
</comment>
<keyword evidence="3" id="KW-1185">Reference proteome</keyword>
<reference evidence="2" key="1">
    <citation type="submission" date="2022-04" db="EMBL/GenBank/DDBJ databases">
        <title>Carnegiea gigantea Genome sequencing and assembly v2.</title>
        <authorList>
            <person name="Copetti D."/>
            <person name="Sanderson M.J."/>
            <person name="Burquez A."/>
            <person name="Wojciechowski M.F."/>
        </authorList>
    </citation>
    <scope>NUCLEOTIDE SEQUENCE</scope>
    <source>
        <strain evidence="2">SGP5-SGP5p</strain>
        <tissue evidence="2">Aerial part</tissue>
    </source>
</reference>
<dbReference type="EMBL" id="JAKOGI010000095">
    <property type="protein sequence ID" value="KAJ8444557.1"/>
    <property type="molecule type" value="Genomic_DNA"/>
</dbReference>
<evidence type="ECO:0000313" key="3">
    <source>
        <dbReference type="Proteomes" id="UP001153076"/>
    </source>
</evidence>
<evidence type="ECO:0000313" key="2">
    <source>
        <dbReference type="EMBL" id="KAJ8444557.1"/>
    </source>
</evidence>
<accession>A0A9Q1KKX6</accession>
<protein>
    <submittedName>
        <fullName evidence="2">Uncharacterized protein</fullName>
    </submittedName>
</protein>
<feature type="compositionally biased region" description="Basic and acidic residues" evidence="1">
    <location>
        <begin position="20"/>
        <end position="34"/>
    </location>
</feature>
<organism evidence="2 3">
    <name type="scientific">Carnegiea gigantea</name>
    <dbReference type="NCBI Taxonomy" id="171969"/>
    <lineage>
        <taxon>Eukaryota</taxon>
        <taxon>Viridiplantae</taxon>
        <taxon>Streptophyta</taxon>
        <taxon>Embryophyta</taxon>
        <taxon>Tracheophyta</taxon>
        <taxon>Spermatophyta</taxon>
        <taxon>Magnoliopsida</taxon>
        <taxon>eudicotyledons</taxon>
        <taxon>Gunneridae</taxon>
        <taxon>Pentapetalae</taxon>
        <taxon>Caryophyllales</taxon>
        <taxon>Cactineae</taxon>
        <taxon>Cactaceae</taxon>
        <taxon>Cactoideae</taxon>
        <taxon>Echinocereeae</taxon>
        <taxon>Carnegiea</taxon>
    </lineage>
</organism>
<feature type="region of interest" description="Disordered" evidence="1">
    <location>
        <begin position="1"/>
        <end position="34"/>
    </location>
</feature>
<gene>
    <name evidence="2" type="ORF">Cgig2_000836</name>
</gene>